<proteinExistence type="predicted"/>
<dbReference type="AlphaFoldDB" id="X1T324"/>
<dbReference type="InterPro" id="IPR043502">
    <property type="entry name" value="DNA/RNA_pol_sf"/>
</dbReference>
<dbReference type="SUPFAM" id="SSF56672">
    <property type="entry name" value="DNA/RNA polymerases"/>
    <property type="match status" value="1"/>
</dbReference>
<dbReference type="EMBL" id="BARW01017179">
    <property type="protein sequence ID" value="GAI99727.1"/>
    <property type="molecule type" value="Genomic_DNA"/>
</dbReference>
<reference evidence="1" key="1">
    <citation type="journal article" date="2014" name="Front. Microbiol.">
        <title>High frequency of phylogenetically diverse reductive dehalogenase-homologous genes in deep subseafloor sedimentary metagenomes.</title>
        <authorList>
            <person name="Kawai M."/>
            <person name="Futagami T."/>
            <person name="Toyoda A."/>
            <person name="Takaki Y."/>
            <person name="Nishi S."/>
            <person name="Hori S."/>
            <person name="Arai W."/>
            <person name="Tsubouchi T."/>
            <person name="Morono Y."/>
            <person name="Uchiyama I."/>
            <person name="Ito T."/>
            <person name="Fujiyama A."/>
            <person name="Inagaki F."/>
            <person name="Takami H."/>
        </authorList>
    </citation>
    <scope>NUCLEOTIDE SEQUENCE</scope>
    <source>
        <strain evidence="1">Expedition CK06-06</strain>
    </source>
</reference>
<protein>
    <submittedName>
        <fullName evidence="1">Uncharacterized protein</fullName>
    </submittedName>
</protein>
<evidence type="ECO:0000313" key="1">
    <source>
        <dbReference type="EMBL" id="GAI99727.1"/>
    </source>
</evidence>
<gene>
    <name evidence="1" type="ORF">S12H4_29734</name>
</gene>
<comment type="caution">
    <text evidence="1">The sequence shown here is derived from an EMBL/GenBank/DDBJ whole genome shotgun (WGS) entry which is preliminary data.</text>
</comment>
<dbReference type="GO" id="GO:0000166">
    <property type="term" value="F:nucleotide binding"/>
    <property type="evidence" value="ECO:0007669"/>
    <property type="project" value="InterPro"/>
</dbReference>
<name>X1T324_9ZZZZ</name>
<dbReference type="Gene3D" id="3.90.1600.10">
    <property type="entry name" value="Palm domain of DNA polymerase"/>
    <property type="match status" value="1"/>
</dbReference>
<accession>X1T324</accession>
<dbReference type="InterPro" id="IPR017964">
    <property type="entry name" value="DNA-dir_DNA_pol_B_CS"/>
</dbReference>
<dbReference type="InterPro" id="IPR023211">
    <property type="entry name" value="DNA_pol_palm_dom_sf"/>
</dbReference>
<dbReference type="PROSITE" id="PS00116">
    <property type="entry name" value="DNA_POLYMERASE_B"/>
    <property type="match status" value="1"/>
</dbReference>
<dbReference type="GO" id="GO:0003676">
    <property type="term" value="F:nucleic acid binding"/>
    <property type="evidence" value="ECO:0007669"/>
    <property type="project" value="InterPro"/>
</dbReference>
<organism evidence="1">
    <name type="scientific">marine sediment metagenome</name>
    <dbReference type="NCBI Taxonomy" id="412755"/>
    <lineage>
        <taxon>unclassified sequences</taxon>
        <taxon>metagenomes</taxon>
        <taxon>ecological metagenomes</taxon>
    </lineage>
</organism>
<sequence length="214" mass="24013">MLNSLYGKFGTWAQEWKETENVEGEIDGAYKGWSDSLDREFEYFIIGGKRYELSGKHESFNSFPLVAATITSAARITLWKWLVKAGLDHVYYCDTDSLMTDPPGTNRLASSVAAGRLGKLKIEGVTRKLEIYSPKDYVFGRERKIKGVRKDAKRVGPNTWSTYKFVGLRGAIRRGEMKGLVRVLPVIKHLDHTYHKGVVASSGVVSPFVLGEDC</sequence>